<keyword evidence="2" id="KW-0812">Transmembrane</keyword>
<feature type="domain" description="TonB C-terminal" evidence="6">
    <location>
        <begin position="53"/>
        <end position="145"/>
    </location>
</feature>
<dbReference type="GO" id="GO:0016020">
    <property type="term" value="C:membrane"/>
    <property type="evidence" value="ECO:0007669"/>
    <property type="project" value="UniProtKB-SubCell"/>
</dbReference>
<reference evidence="7 8" key="1">
    <citation type="submission" date="2019-07" db="EMBL/GenBank/DDBJ databases">
        <title>Whole genome shotgun sequence of Reyranella soli NBRC 108950.</title>
        <authorList>
            <person name="Hosoyama A."/>
            <person name="Uohara A."/>
            <person name="Ohji S."/>
            <person name="Ichikawa N."/>
        </authorList>
    </citation>
    <scope>NUCLEOTIDE SEQUENCE [LARGE SCALE GENOMIC DNA]</scope>
    <source>
        <strain evidence="7 8">NBRC 108950</strain>
    </source>
</reference>
<evidence type="ECO:0000256" key="2">
    <source>
        <dbReference type="ARBA" id="ARBA00022692"/>
    </source>
</evidence>
<keyword evidence="3" id="KW-1133">Transmembrane helix</keyword>
<dbReference type="AlphaFoldDB" id="A0A512NJM3"/>
<accession>A0A512NJM3</accession>
<evidence type="ECO:0000256" key="3">
    <source>
        <dbReference type="ARBA" id="ARBA00022989"/>
    </source>
</evidence>
<proteinExistence type="predicted"/>
<organism evidence="7 8">
    <name type="scientific">Reyranella soli</name>
    <dbReference type="NCBI Taxonomy" id="1230389"/>
    <lineage>
        <taxon>Bacteria</taxon>
        <taxon>Pseudomonadati</taxon>
        <taxon>Pseudomonadota</taxon>
        <taxon>Alphaproteobacteria</taxon>
        <taxon>Hyphomicrobiales</taxon>
        <taxon>Reyranellaceae</taxon>
        <taxon>Reyranella</taxon>
    </lineage>
</organism>
<name>A0A512NJM3_9HYPH</name>
<dbReference type="PROSITE" id="PS52015">
    <property type="entry name" value="TONB_CTD"/>
    <property type="match status" value="1"/>
</dbReference>
<evidence type="ECO:0000259" key="6">
    <source>
        <dbReference type="PROSITE" id="PS52015"/>
    </source>
</evidence>
<feature type="compositionally biased region" description="Low complexity" evidence="5">
    <location>
        <begin position="30"/>
        <end position="46"/>
    </location>
</feature>
<dbReference type="GO" id="GO:0055085">
    <property type="term" value="P:transmembrane transport"/>
    <property type="evidence" value="ECO:0007669"/>
    <property type="project" value="InterPro"/>
</dbReference>
<dbReference type="InterPro" id="IPR006260">
    <property type="entry name" value="TonB/TolA_C"/>
</dbReference>
<dbReference type="Pfam" id="PF13103">
    <property type="entry name" value="TonB_2"/>
    <property type="match status" value="1"/>
</dbReference>
<dbReference type="Proteomes" id="UP000321058">
    <property type="component" value="Unassembled WGS sequence"/>
</dbReference>
<keyword evidence="4" id="KW-0472">Membrane</keyword>
<dbReference type="SUPFAM" id="SSF74653">
    <property type="entry name" value="TolA/TonB C-terminal domain"/>
    <property type="match status" value="1"/>
</dbReference>
<keyword evidence="8" id="KW-1185">Reference proteome</keyword>
<dbReference type="InterPro" id="IPR037682">
    <property type="entry name" value="TonB_C"/>
</dbReference>
<evidence type="ECO:0000313" key="8">
    <source>
        <dbReference type="Proteomes" id="UP000321058"/>
    </source>
</evidence>
<sequence length="145" mass="15257">MLSQPAPAVSARELAFAAPAAVPPVPHQPPQKAITPSTSAPSSPASQRQALQDYVLQVVGKLSHTRFYVASQANRNEDGVVIARLTVARDGGLVDLSLSKQSGSAGVDSSVLDAIRKAAPFAPLPKAFADNRFTFIVPINYAPER</sequence>
<evidence type="ECO:0000256" key="1">
    <source>
        <dbReference type="ARBA" id="ARBA00004167"/>
    </source>
</evidence>
<dbReference type="NCBIfam" id="TIGR01352">
    <property type="entry name" value="tonB_Cterm"/>
    <property type="match status" value="1"/>
</dbReference>
<feature type="region of interest" description="Disordered" evidence="5">
    <location>
        <begin position="20"/>
        <end position="48"/>
    </location>
</feature>
<dbReference type="Gene3D" id="3.30.1150.10">
    <property type="match status" value="1"/>
</dbReference>
<evidence type="ECO:0000256" key="4">
    <source>
        <dbReference type="ARBA" id="ARBA00023136"/>
    </source>
</evidence>
<gene>
    <name evidence="7" type="ORF">RSO01_63100</name>
</gene>
<protein>
    <recommendedName>
        <fullName evidence="6">TonB C-terminal domain-containing protein</fullName>
    </recommendedName>
</protein>
<comment type="caution">
    <text evidence="7">The sequence shown here is derived from an EMBL/GenBank/DDBJ whole genome shotgun (WGS) entry which is preliminary data.</text>
</comment>
<comment type="subcellular location">
    <subcellularLocation>
        <location evidence="1">Membrane</location>
        <topology evidence="1">Single-pass membrane protein</topology>
    </subcellularLocation>
</comment>
<dbReference type="EMBL" id="BKAJ01000120">
    <property type="protein sequence ID" value="GEP59144.1"/>
    <property type="molecule type" value="Genomic_DNA"/>
</dbReference>
<evidence type="ECO:0000256" key="5">
    <source>
        <dbReference type="SAM" id="MobiDB-lite"/>
    </source>
</evidence>
<evidence type="ECO:0000313" key="7">
    <source>
        <dbReference type="EMBL" id="GEP59144.1"/>
    </source>
</evidence>